<feature type="compositionally biased region" description="Low complexity" evidence="1">
    <location>
        <begin position="156"/>
        <end position="165"/>
    </location>
</feature>
<reference evidence="3" key="1">
    <citation type="submission" date="2023-03" db="EMBL/GenBank/DDBJ databases">
        <title>Chitinimonas shenzhenensis gen. nov., sp. nov., a novel member of family Burkholderiaceae isolated from activated sludge collected in Shen Zhen, China.</title>
        <authorList>
            <person name="Wang X."/>
        </authorList>
    </citation>
    <scope>NUCLEOTIDE SEQUENCE</scope>
    <source>
        <strain evidence="3">DQS-5</strain>
    </source>
</reference>
<evidence type="ECO:0008006" key="5">
    <source>
        <dbReference type="Google" id="ProtNLM"/>
    </source>
</evidence>
<keyword evidence="4" id="KW-1185">Reference proteome</keyword>
<sequence length="369" mass="39010">MRMMPLQLVTLASASLFSLNASARDCTDTDLTPYHLDRIEFGWQPAEVSAFLLCEPSSVSDGEMDRLKRPVRFATWSTNSKSLVVKFVNGRAIDKHGYRLEWLPPQPQPVPPASYDSASHILSVPAIEVRASGSGSATTSPVSPVGVPTGNGGSSSGSSSLPGLSPAPGRYVEARLLFNPDGSWRWLSASSDLHYPLSQTGGVVIARYDWSRTAPAVLDSGLNLLTLPALTLDGVANGPLMVKAKPEGSWSVYRAGQADAALLQSGVISAYAGIGPRTIFTLQDAGQHYAWRGGSDCNFPASADSRPLLSAARPATGTPGQPGYVPEQAAVYGPPAIAPIPPASIYRIDNDFLLTLGGSRDSCSVQRLF</sequence>
<gene>
    <name evidence="3" type="ORF">PZA18_21945</name>
</gene>
<organism evidence="3 4">
    <name type="scientific">Parachitinimonas caeni</name>
    <dbReference type="NCBI Taxonomy" id="3031301"/>
    <lineage>
        <taxon>Bacteria</taxon>
        <taxon>Pseudomonadati</taxon>
        <taxon>Pseudomonadota</taxon>
        <taxon>Betaproteobacteria</taxon>
        <taxon>Neisseriales</taxon>
        <taxon>Chitinibacteraceae</taxon>
        <taxon>Parachitinimonas</taxon>
    </lineage>
</organism>
<proteinExistence type="predicted"/>
<name>A0ABT7E314_9NEIS</name>
<feature type="region of interest" description="Disordered" evidence="1">
    <location>
        <begin position="133"/>
        <end position="165"/>
    </location>
</feature>
<evidence type="ECO:0000313" key="4">
    <source>
        <dbReference type="Proteomes" id="UP001172778"/>
    </source>
</evidence>
<accession>A0ABT7E314</accession>
<feature type="compositionally biased region" description="Low complexity" evidence="1">
    <location>
        <begin position="136"/>
        <end position="148"/>
    </location>
</feature>
<dbReference type="RefSeq" id="WP_284103033.1">
    <property type="nucleotide sequence ID" value="NZ_JARRAF010000047.1"/>
</dbReference>
<dbReference type="EMBL" id="JARRAF010000047">
    <property type="protein sequence ID" value="MDK2126712.1"/>
    <property type="molecule type" value="Genomic_DNA"/>
</dbReference>
<protein>
    <recommendedName>
        <fullName evidence="5">Secreted protein</fullName>
    </recommendedName>
</protein>
<evidence type="ECO:0000313" key="3">
    <source>
        <dbReference type="EMBL" id="MDK2126712.1"/>
    </source>
</evidence>
<comment type="caution">
    <text evidence="3">The sequence shown here is derived from an EMBL/GenBank/DDBJ whole genome shotgun (WGS) entry which is preliminary data.</text>
</comment>
<feature type="chain" id="PRO_5046627007" description="Secreted protein" evidence="2">
    <location>
        <begin position="24"/>
        <end position="369"/>
    </location>
</feature>
<evidence type="ECO:0000256" key="1">
    <source>
        <dbReference type="SAM" id="MobiDB-lite"/>
    </source>
</evidence>
<dbReference type="Proteomes" id="UP001172778">
    <property type="component" value="Unassembled WGS sequence"/>
</dbReference>
<keyword evidence="2" id="KW-0732">Signal</keyword>
<feature type="signal peptide" evidence="2">
    <location>
        <begin position="1"/>
        <end position="23"/>
    </location>
</feature>
<evidence type="ECO:0000256" key="2">
    <source>
        <dbReference type="SAM" id="SignalP"/>
    </source>
</evidence>